<feature type="compositionally biased region" description="Basic and acidic residues" evidence="4">
    <location>
        <begin position="248"/>
        <end position="259"/>
    </location>
</feature>
<dbReference type="InterPro" id="IPR004827">
    <property type="entry name" value="bZIP"/>
</dbReference>
<reference evidence="6" key="2">
    <citation type="submission" date="2020-11" db="EMBL/GenBank/DDBJ databases">
        <authorList>
            <consortium name="DOE Joint Genome Institute"/>
            <person name="Kuo A."/>
            <person name="Miyauchi S."/>
            <person name="Kiss E."/>
            <person name="Drula E."/>
            <person name="Kohler A."/>
            <person name="Sanchez-Garcia M."/>
            <person name="Andreopoulos B."/>
            <person name="Barry K.W."/>
            <person name="Bonito G."/>
            <person name="Buee M."/>
            <person name="Carver A."/>
            <person name="Chen C."/>
            <person name="Cichocki N."/>
            <person name="Clum A."/>
            <person name="Culley D."/>
            <person name="Crous P.W."/>
            <person name="Fauchery L."/>
            <person name="Girlanda M."/>
            <person name="Hayes R."/>
            <person name="Keri Z."/>
            <person name="Labutti K."/>
            <person name="Lipzen A."/>
            <person name="Lombard V."/>
            <person name="Magnuson J."/>
            <person name="Maillard F."/>
            <person name="Morin E."/>
            <person name="Murat C."/>
            <person name="Nolan M."/>
            <person name="Ohm R."/>
            <person name="Pangilinan J."/>
            <person name="Pereira M."/>
            <person name="Perotto S."/>
            <person name="Peter M."/>
            <person name="Riley R."/>
            <person name="Sitrit Y."/>
            <person name="Stielow B."/>
            <person name="Szollosi G."/>
            <person name="Zifcakova L."/>
            <person name="Stursova M."/>
            <person name="Spatafora J.W."/>
            <person name="Tedersoo L."/>
            <person name="Vaario L.-M."/>
            <person name="Yamada A."/>
            <person name="Yan M."/>
            <person name="Wang P."/>
            <person name="Xu J."/>
            <person name="Bruns T."/>
            <person name="Baldrian P."/>
            <person name="Vilgalys R."/>
            <person name="Henrissat B."/>
            <person name="Grigoriev I.V."/>
            <person name="Hibbett D."/>
            <person name="Nagy L.G."/>
            <person name="Martin F.M."/>
        </authorList>
    </citation>
    <scope>NUCLEOTIDE SEQUENCE</scope>
    <source>
        <strain evidence="6">UH-Tt-Lm1</strain>
    </source>
</reference>
<dbReference type="GO" id="GO:0090575">
    <property type="term" value="C:RNA polymerase II transcription regulator complex"/>
    <property type="evidence" value="ECO:0007669"/>
    <property type="project" value="TreeGrafter"/>
</dbReference>
<dbReference type="GO" id="GO:0000976">
    <property type="term" value="F:transcription cis-regulatory region binding"/>
    <property type="evidence" value="ECO:0007669"/>
    <property type="project" value="InterPro"/>
</dbReference>
<dbReference type="OrthoDB" id="2593073at2759"/>
<proteinExistence type="predicted"/>
<dbReference type="PANTHER" id="PTHR40621">
    <property type="entry name" value="TRANSCRIPTION FACTOR KAPC-RELATED"/>
    <property type="match status" value="1"/>
</dbReference>
<feature type="compositionally biased region" description="Basic and acidic residues" evidence="4">
    <location>
        <begin position="139"/>
        <end position="158"/>
    </location>
</feature>
<dbReference type="AlphaFoldDB" id="A0A9P6HEY0"/>
<gene>
    <name evidence="6" type="ORF">BJ322DRAFT_1064711</name>
</gene>
<keyword evidence="7" id="KW-1185">Reference proteome</keyword>
<comment type="caution">
    <text evidence="6">The sequence shown here is derived from an EMBL/GenBank/DDBJ whole genome shotgun (WGS) entry which is preliminary data.</text>
</comment>
<evidence type="ECO:0000256" key="3">
    <source>
        <dbReference type="SAM" id="Coils"/>
    </source>
</evidence>
<feature type="region of interest" description="Disordered" evidence="4">
    <location>
        <begin position="88"/>
        <end position="158"/>
    </location>
</feature>
<keyword evidence="3" id="KW-0175">Coiled coil</keyword>
<dbReference type="InterPro" id="IPR046347">
    <property type="entry name" value="bZIP_sf"/>
</dbReference>
<dbReference type="Proteomes" id="UP000736335">
    <property type="component" value="Unassembled WGS sequence"/>
</dbReference>
<feature type="region of interest" description="Disordered" evidence="4">
    <location>
        <begin position="211"/>
        <end position="259"/>
    </location>
</feature>
<name>A0A9P6HEY0_9AGAM</name>
<dbReference type="PROSITE" id="PS00036">
    <property type="entry name" value="BZIP_BASIC"/>
    <property type="match status" value="1"/>
</dbReference>
<accession>A0A9P6HEY0</accession>
<feature type="region of interest" description="Disordered" evidence="4">
    <location>
        <begin position="1"/>
        <end position="68"/>
    </location>
</feature>
<dbReference type="InterPro" id="IPR050936">
    <property type="entry name" value="AP-1-like"/>
</dbReference>
<dbReference type="Gene3D" id="1.20.5.170">
    <property type="match status" value="1"/>
</dbReference>
<evidence type="ECO:0000313" key="7">
    <source>
        <dbReference type="Proteomes" id="UP000736335"/>
    </source>
</evidence>
<evidence type="ECO:0000256" key="2">
    <source>
        <dbReference type="ARBA" id="ARBA00023242"/>
    </source>
</evidence>
<dbReference type="PANTHER" id="PTHR40621:SF6">
    <property type="entry name" value="AP-1-LIKE TRANSCRIPTION FACTOR YAP1-RELATED"/>
    <property type="match status" value="1"/>
</dbReference>
<dbReference type="SUPFAM" id="SSF57959">
    <property type="entry name" value="Leucine zipper domain"/>
    <property type="match status" value="1"/>
</dbReference>
<feature type="compositionally biased region" description="Polar residues" evidence="4">
    <location>
        <begin position="230"/>
        <end position="247"/>
    </location>
</feature>
<evidence type="ECO:0000256" key="1">
    <source>
        <dbReference type="ARBA" id="ARBA00004123"/>
    </source>
</evidence>
<comment type="subcellular location">
    <subcellularLocation>
        <location evidence="1">Nucleus</location>
    </subcellularLocation>
</comment>
<evidence type="ECO:0000256" key="4">
    <source>
        <dbReference type="SAM" id="MobiDB-lite"/>
    </source>
</evidence>
<dbReference type="CDD" id="cd14688">
    <property type="entry name" value="bZIP_YAP"/>
    <property type="match status" value="1"/>
</dbReference>
<evidence type="ECO:0000313" key="6">
    <source>
        <dbReference type="EMBL" id="KAF9784475.1"/>
    </source>
</evidence>
<dbReference type="GO" id="GO:0001228">
    <property type="term" value="F:DNA-binding transcription activator activity, RNA polymerase II-specific"/>
    <property type="evidence" value="ECO:0007669"/>
    <property type="project" value="TreeGrafter"/>
</dbReference>
<feature type="compositionally biased region" description="Pro residues" evidence="4">
    <location>
        <begin position="91"/>
        <end position="100"/>
    </location>
</feature>
<feature type="compositionally biased region" description="Polar residues" evidence="4">
    <location>
        <begin position="1"/>
        <end position="12"/>
    </location>
</feature>
<dbReference type="EMBL" id="WIUZ02000008">
    <property type="protein sequence ID" value="KAF9784475.1"/>
    <property type="molecule type" value="Genomic_DNA"/>
</dbReference>
<organism evidence="6 7">
    <name type="scientific">Thelephora terrestris</name>
    <dbReference type="NCBI Taxonomy" id="56493"/>
    <lineage>
        <taxon>Eukaryota</taxon>
        <taxon>Fungi</taxon>
        <taxon>Dikarya</taxon>
        <taxon>Basidiomycota</taxon>
        <taxon>Agaricomycotina</taxon>
        <taxon>Agaricomycetes</taxon>
        <taxon>Thelephorales</taxon>
        <taxon>Thelephoraceae</taxon>
        <taxon>Thelephora</taxon>
    </lineage>
</organism>
<keyword evidence="2" id="KW-0539">Nucleus</keyword>
<feature type="compositionally biased region" description="Polar residues" evidence="4">
    <location>
        <begin position="108"/>
        <end position="125"/>
    </location>
</feature>
<sequence>MQAQYTATTTGEGEQEHNGVFHSPTTIHSLRLKDPPPTVTTAATTGRTSKKRKVADPSPLADHPLAHPMIHPHLHHMSQFPFGPVDYSPGGLPPNIPNMPVPGAVNVPSPSGLQQADQSPNSPSDGDTPKAGRALAQSKRAEQNRKAQRAFRERRDAHVKALESRSQLLDSALASADEANRRWEECRALVDQLRIENAALRQALNQAQLLANANGHMPQPPPQVNLPPHLTTNPPAIQPSRLTASSTENKEKEKDEKRT</sequence>
<feature type="coiled-coil region" evidence="3">
    <location>
        <begin position="176"/>
        <end position="210"/>
    </location>
</feature>
<protein>
    <recommendedName>
        <fullName evidence="5">BZIP domain-containing protein</fullName>
    </recommendedName>
</protein>
<reference evidence="6" key="1">
    <citation type="journal article" date="2020" name="Nat. Commun.">
        <title>Large-scale genome sequencing of mycorrhizal fungi provides insights into the early evolution of symbiotic traits.</title>
        <authorList>
            <person name="Miyauchi S."/>
            <person name="Kiss E."/>
            <person name="Kuo A."/>
            <person name="Drula E."/>
            <person name="Kohler A."/>
            <person name="Sanchez-Garcia M."/>
            <person name="Morin E."/>
            <person name="Andreopoulos B."/>
            <person name="Barry K.W."/>
            <person name="Bonito G."/>
            <person name="Buee M."/>
            <person name="Carver A."/>
            <person name="Chen C."/>
            <person name="Cichocki N."/>
            <person name="Clum A."/>
            <person name="Culley D."/>
            <person name="Crous P.W."/>
            <person name="Fauchery L."/>
            <person name="Girlanda M."/>
            <person name="Hayes R.D."/>
            <person name="Keri Z."/>
            <person name="LaButti K."/>
            <person name="Lipzen A."/>
            <person name="Lombard V."/>
            <person name="Magnuson J."/>
            <person name="Maillard F."/>
            <person name="Murat C."/>
            <person name="Nolan M."/>
            <person name="Ohm R.A."/>
            <person name="Pangilinan J."/>
            <person name="Pereira M.F."/>
            <person name="Perotto S."/>
            <person name="Peter M."/>
            <person name="Pfister S."/>
            <person name="Riley R."/>
            <person name="Sitrit Y."/>
            <person name="Stielow J.B."/>
            <person name="Szollosi G."/>
            <person name="Zifcakova L."/>
            <person name="Stursova M."/>
            <person name="Spatafora J.W."/>
            <person name="Tedersoo L."/>
            <person name="Vaario L.M."/>
            <person name="Yamada A."/>
            <person name="Yan M."/>
            <person name="Wang P."/>
            <person name="Xu J."/>
            <person name="Bruns T."/>
            <person name="Baldrian P."/>
            <person name="Vilgalys R."/>
            <person name="Dunand C."/>
            <person name="Henrissat B."/>
            <person name="Grigoriev I.V."/>
            <person name="Hibbett D."/>
            <person name="Nagy L.G."/>
            <person name="Martin F.M."/>
        </authorList>
    </citation>
    <scope>NUCLEOTIDE SEQUENCE</scope>
    <source>
        <strain evidence="6">UH-Tt-Lm1</strain>
    </source>
</reference>
<feature type="domain" description="BZIP" evidence="5">
    <location>
        <begin position="139"/>
        <end position="154"/>
    </location>
</feature>
<evidence type="ECO:0000259" key="5">
    <source>
        <dbReference type="PROSITE" id="PS00036"/>
    </source>
</evidence>